<evidence type="ECO:0000256" key="5">
    <source>
        <dbReference type="ARBA" id="ARBA00022939"/>
    </source>
</evidence>
<protein>
    <recommendedName>
        <fullName evidence="1">catechol O-methyltransferase</fullName>
        <ecNumber evidence="1">2.1.1.6</ecNumber>
    </recommendedName>
</protein>
<dbReference type="InterPro" id="IPR029063">
    <property type="entry name" value="SAM-dependent_MTases_sf"/>
</dbReference>
<organism evidence="7 8">
    <name type="scientific">Sphagnum troendelagicum</name>
    <dbReference type="NCBI Taxonomy" id="128251"/>
    <lineage>
        <taxon>Eukaryota</taxon>
        <taxon>Viridiplantae</taxon>
        <taxon>Streptophyta</taxon>
        <taxon>Embryophyta</taxon>
        <taxon>Bryophyta</taxon>
        <taxon>Sphagnophytina</taxon>
        <taxon>Sphagnopsida</taxon>
        <taxon>Sphagnales</taxon>
        <taxon>Sphagnaceae</taxon>
        <taxon>Sphagnum</taxon>
    </lineage>
</organism>
<dbReference type="SUPFAM" id="SSF53335">
    <property type="entry name" value="S-adenosyl-L-methionine-dependent methyltransferases"/>
    <property type="match status" value="1"/>
</dbReference>
<gene>
    <name evidence="7" type="ORF">CSSPTR1EN2_LOCUS23076</name>
</gene>
<comment type="similarity">
    <text evidence="6">Belongs to the class I-like SAM-binding methyltransferase superfamily. Cation-dependent O-methyltransferase family.</text>
</comment>
<keyword evidence="8" id="KW-1185">Reference proteome</keyword>
<sequence length="179" mass="19703">MCVGPIKGALVDTYVRSCNPRTALELGAYCGYSAVRIASAMQQPSSKLISLEISAANVEIATQIVHHAGVSSKVQVVHGILSTKIDELKQQLKSMGASTFDFVFIDHYKEFYLPDFLLLKETGLISKGTVIVADNIIRPGAPAYRSYMESHKEAMDVVEHKTWFEYSSLPDSIMVSTLK</sequence>
<reference evidence="7" key="1">
    <citation type="submission" date="2024-02" db="EMBL/GenBank/DDBJ databases">
        <authorList>
            <consortium name="ELIXIR-Norway"/>
            <consortium name="Elixir Norway"/>
        </authorList>
    </citation>
    <scope>NUCLEOTIDE SEQUENCE</scope>
</reference>
<dbReference type="PANTHER" id="PTHR43836">
    <property type="entry name" value="CATECHOL O-METHYLTRANSFERASE 1-RELATED"/>
    <property type="match status" value="1"/>
</dbReference>
<evidence type="ECO:0000256" key="3">
    <source>
        <dbReference type="ARBA" id="ARBA00022679"/>
    </source>
</evidence>
<accession>A0ABP0V2J3</accession>
<dbReference type="Gene3D" id="3.40.50.150">
    <property type="entry name" value="Vaccinia Virus protein VP39"/>
    <property type="match status" value="1"/>
</dbReference>
<dbReference type="PANTHER" id="PTHR43836:SF2">
    <property type="entry name" value="CATECHOL O-METHYLTRANSFERASE 1-RELATED"/>
    <property type="match status" value="1"/>
</dbReference>
<keyword evidence="4" id="KW-0949">S-adenosyl-L-methionine</keyword>
<dbReference type="EMBL" id="OZ019901">
    <property type="protein sequence ID" value="CAK9236676.1"/>
    <property type="molecule type" value="Genomic_DNA"/>
</dbReference>
<evidence type="ECO:0000313" key="7">
    <source>
        <dbReference type="EMBL" id="CAK9236676.1"/>
    </source>
</evidence>
<keyword evidence="2" id="KW-0489">Methyltransferase</keyword>
<name>A0ABP0V2J3_9BRYO</name>
<dbReference type="Proteomes" id="UP001497512">
    <property type="component" value="Chromosome 9"/>
</dbReference>
<dbReference type="InterPro" id="IPR002935">
    <property type="entry name" value="SAM_O-MeTrfase"/>
</dbReference>
<keyword evidence="3" id="KW-0808">Transferase</keyword>
<dbReference type="CDD" id="cd02440">
    <property type="entry name" value="AdoMet_MTases"/>
    <property type="match status" value="1"/>
</dbReference>
<evidence type="ECO:0000313" key="8">
    <source>
        <dbReference type="Proteomes" id="UP001497512"/>
    </source>
</evidence>
<evidence type="ECO:0000256" key="2">
    <source>
        <dbReference type="ARBA" id="ARBA00022603"/>
    </source>
</evidence>
<dbReference type="EC" id="2.1.1.6" evidence="1"/>
<evidence type="ECO:0000256" key="1">
    <source>
        <dbReference type="ARBA" id="ARBA00012880"/>
    </source>
</evidence>
<dbReference type="Pfam" id="PF01596">
    <property type="entry name" value="Methyltransf_3"/>
    <property type="match status" value="1"/>
</dbReference>
<evidence type="ECO:0000256" key="4">
    <source>
        <dbReference type="ARBA" id="ARBA00022691"/>
    </source>
</evidence>
<evidence type="ECO:0000256" key="6">
    <source>
        <dbReference type="ARBA" id="ARBA00023453"/>
    </source>
</evidence>
<proteinExistence type="inferred from homology"/>
<keyword evidence="5" id="KW-0128">Catecholamine metabolism</keyword>
<dbReference type="PROSITE" id="PS51682">
    <property type="entry name" value="SAM_OMT_I"/>
    <property type="match status" value="1"/>
</dbReference>